<feature type="domain" description="Nudix hydrolase" evidence="1">
    <location>
        <begin position="85"/>
        <end position="223"/>
    </location>
</feature>
<dbReference type="AlphaFoldDB" id="C5KNZ1"/>
<dbReference type="Gene3D" id="3.90.79.10">
    <property type="entry name" value="Nucleoside Triphosphate Pyrophosphohydrolase"/>
    <property type="match status" value="1"/>
</dbReference>
<dbReference type="EMBL" id="GG674889">
    <property type="protein sequence ID" value="EER13779.1"/>
    <property type="molecule type" value="Genomic_DNA"/>
</dbReference>
<sequence length="240" mass="27490">MRPRGLIYSLVLSTVPTRAWESILNVPSRKGLLPAAGGGQDPQEQFMLCRRRRAGSVVALGSWSEEVCRGTGQLRSRADCHAQGHWHRSVHIWFYNPDEREVLVQRRSLLKDTNPGRWDVSVGGHVAGYDDVMASAVREVREELGVSVKPSDLEEVGVVATEARGPGYIDRELKHIAIYPWRGRLQQLQLDPAEVTEAEWMPWVEVHRRLIRGDREFVAFNREYIDLLNHVLLQRFHSFH</sequence>
<dbReference type="GeneID" id="9043497"/>
<dbReference type="InterPro" id="IPR015797">
    <property type="entry name" value="NUDIX_hydrolase-like_dom_sf"/>
</dbReference>
<dbReference type="PROSITE" id="PS51462">
    <property type="entry name" value="NUDIX"/>
    <property type="match status" value="1"/>
</dbReference>
<dbReference type="CDD" id="cd04692">
    <property type="entry name" value="NUDIX_Hydrolase"/>
    <property type="match status" value="1"/>
</dbReference>
<protein>
    <recommendedName>
        <fullName evidence="1">Nudix hydrolase domain-containing protein</fullName>
    </recommendedName>
</protein>
<dbReference type="GO" id="GO:0009240">
    <property type="term" value="P:isopentenyl diphosphate biosynthetic process"/>
    <property type="evidence" value="ECO:0007669"/>
    <property type="project" value="TreeGrafter"/>
</dbReference>
<name>C5KNZ1_PERM5</name>
<organism evidence="3">
    <name type="scientific">Perkinsus marinus (strain ATCC 50983 / TXsc)</name>
    <dbReference type="NCBI Taxonomy" id="423536"/>
    <lineage>
        <taxon>Eukaryota</taxon>
        <taxon>Sar</taxon>
        <taxon>Alveolata</taxon>
        <taxon>Perkinsozoa</taxon>
        <taxon>Perkinsea</taxon>
        <taxon>Perkinsida</taxon>
        <taxon>Perkinsidae</taxon>
        <taxon>Perkinsus</taxon>
    </lineage>
</organism>
<gene>
    <name evidence="2" type="ORF">Pmar_PMAR000939</name>
</gene>
<dbReference type="OMA" id="RADCHAQ"/>
<keyword evidence="3" id="KW-1185">Reference proteome</keyword>
<evidence type="ECO:0000313" key="3">
    <source>
        <dbReference type="Proteomes" id="UP000007800"/>
    </source>
</evidence>
<dbReference type="RefSeq" id="XP_002781984.1">
    <property type="nucleotide sequence ID" value="XM_002781938.1"/>
</dbReference>
<reference evidence="2 3" key="1">
    <citation type="submission" date="2008-07" db="EMBL/GenBank/DDBJ databases">
        <authorList>
            <person name="El-Sayed N."/>
            <person name="Caler E."/>
            <person name="Inman J."/>
            <person name="Amedeo P."/>
            <person name="Hass B."/>
            <person name="Wortman J."/>
        </authorList>
    </citation>
    <scope>NUCLEOTIDE SEQUENCE [LARGE SCALE GENOMIC DNA]</scope>
    <source>
        <strain evidence="3">ATCC 50983 / TXsc</strain>
    </source>
</reference>
<dbReference type="PANTHER" id="PTHR10885:SF20">
    <property type="entry name" value="NUDIX HYDROLASE DOMAIN-CONTAINING PROTEIN"/>
    <property type="match status" value="1"/>
</dbReference>
<dbReference type="InParanoid" id="C5KNZ1"/>
<accession>C5KNZ1</accession>
<dbReference type="GO" id="GO:0005737">
    <property type="term" value="C:cytoplasm"/>
    <property type="evidence" value="ECO:0007669"/>
    <property type="project" value="TreeGrafter"/>
</dbReference>
<dbReference type="Pfam" id="PF00293">
    <property type="entry name" value="NUDIX"/>
    <property type="match status" value="1"/>
</dbReference>
<dbReference type="Proteomes" id="UP000007800">
    <property type="component" value="Unassembled WGS sequence"/>
</dbReference>
<proteinExistence type="predicted"/>
<dbReference type="PANTHER" id="PTHR10885">
    <property type="entry name" value="ISOPENTENYL-DIPHOSPHATE DELTA-ISOMERASE"/>
    <property type="match status" value="1"/>
</dbReference>
<dbReference type="OrthoDB" id="68483at2759"/>
<evidence type="ECO:0000313" key="2">
    <source>
        <dbReference type="EMBL" id="EER13779.1"/>
    </source>
</evidence>
<dbReference type="GO" id="GO:0004452">
    <property type="term" value="F:isopentenyl-diphosphate delta-isomerase activity"/>
    <property type="evidence" value="ECO:0007669"/>
    <property type="project" value="TreeGrafter"/>
</dbReference>
<evidence type="ECO:0000259" key="1">
    <source>
        <dbReference type="PROSITE" id="PS51462"/>
    </source>
</evidence>
<dbReference type="SUPFAM" id="SSF55811">
    <property type="entry name" value="Nudix"/>
    <property type="match status" value="1"/>
</dbReference>
<dbReference type="InterPro" id="IPR000086">
    <property type="entry name" value="NUDIX_hydrolase_dom"/>
</dbReference>